<protein>
    <submittedName>
        <fullName evidence="2">Tail assembly chaperone</fullName>
    </submittedName>
</protein>
<gene>
    <name evidence="2" type="ORF">P7H00_12650</name>
</gene>
<dbReference type="Proteomes" id="UP001180842">
    <property type="component" value="Unassembled WGS sequence"/>
</dbReference>
<evidence type="ECO:0000313" key="2">
    <source>
        <dbReference type="EMBL" id="MDT2737960.1"/>
    </source>
</evidence>
<dbReference type="EMBL" id="JARQAI010000024">
    <property type="protein sequence ID" value="MDT2737960.1"/>
    <property type="molecule type" value="Genomic_DNA"/>
</dbReference>
<feature type="coiled-coil region" evidence="1">
    <location>
        <begin position="111"/>
        <end position="138"/>
    </location>
</feature>
<dbReference type="AlphaFoldDB" id="A0AAE4KXK4"/>
<reference evidence="2" key="1">
    <citation type="submission" date="2023-03" db="EMBL/GenBank/DDBJ databases">
        <authorList>
            <person name="Shen W."/>
            <person name="Cai J."/>
        </authorList>
    </citation>
    <scope>NUCLEOTIDE SEQUENCE</scope>
    <source>
        <strain evidence="2">P69-2</strain>
    </source>
</reference>
<name>A0AAE4KXK4_9ENTE</name>
<sequence length="155" mass="17927">MPFTVNVKGKPLDIKFNYRMVFKANKKLGSINTETKEHNPDGAGVLFAKVLEQDDDALFEVIDLASREKLTENEIFEAIEDFFSKFEDEEEAYDAIFDQMKNEMVLSGFFKKKIKKYVENLEKVIDALKQKKDEDSKLQVASIQELADKMKKEIS</sequence>
<organism evidence="2 3">
    <name type="scientific">Enterococcus pseudoavium</name>
    <dbReference type="NCBI Taxonomy" id="44007"/>
    <lineage>
        <taxon>Bacteria</taxon>
        <taxon>Bacillati</taxon>
        <taxon>Bacillota</taxon>
        <taxon>Bacilli</taxon>
        <taxon>Lactobacillales</taxon>
        <taxon>Enterococcaceae</taxon>
        <taxon>Enterococcus</taxon>
    </lineage>
</organism>
<keyword evidence="1" id="KW-0175">Coiled coil</keyword>
<dbReference type="Pfam" id="PF12363">
    <property type="entry name" value="Phage_TAC_12"/>
    <property type="match status" value="1"/>
</dbReference>
<proteinExistence type="predicted"/>
<comment type="caution">
    <text evidence="2">The sequence shown here is derived from an EMBL/GenBank/DDBJ whole genome shotgun (WGS) entry which is preliminary data.</text>
</comment>
<accession>A0AAE4KXK4</accession>
<evidence type="ECO:0000313" key="3">
    <source>
        <dbReference type="Proteomes" id="UP001180842"/>
    </source>
</evidence>
<dbReference type="InterPro" id="IPR024410">
    <property type="entry name" value="Phage_TAC_12"/>
</dbReference>
<evidence type="ECO:0000256" key="1">
    <source>
        <dbReference type="SAM" id="Coils"/>
    </source>
</evidence>
<dbReference type="RefSeq" id="WP_311797461.1">
    <property type="nucleotide sequence ID" value="NZ_JARQAI010000024.1"/>
</dbReference>